<feature type="domain" description="CMP/dCMP-type deaminase" evidence="10">
    <location>
        <begin position="48"/>
        <end position="168"/>
    </location>
</feature>
<dbReference type="PROSITE" id="PS51747">
    <property type="entry name" value="CYT_DCMP_DEAMINASES_2"/>
    <property type="match status" value="2"/>
</dbReference>
<sequence length="297" mass="31606">MQARFHAPWAELPTALQSALEPILSANDFPAMLTAEQVKTVKDISGLDDDALAFALLPLAAACALTPISHFMVGAIARGKSGNLYFGANMEFTSAPLQQTIHAEQCAVTHAWLRGEASLVSITVNYTPCGHCRQFMNELNSGTDLHIHLPGRPVSTLGQYLPDAFGPKDLAITTLLMDAVDHGYSLAETDPLTQAALDGANHSHAPYSLAHSGVAVELADGSIYVGRYAENAAFNPSLPPLQAALILANLSGQDCWTIRRAVLVEGNQAILSQWDATNATLAALSCTDVDRVTFLSK</sequence>
<dbReference type="InterPro" id="IPR016192">
    <property type="entry name" value="APOBEC/CMP_deaminase_Zn-bd"/>
</dbReference>
<feature type="binding site" evidence="6 8">
    <location>
        <begin position="89"/>
        <end position="91"/>
    </location>
    <ligand>
        <name>substrate</name>
    </ligand>
</feature>
<dbReference type="GO" id="GO:0004126">
    <property type="term" value="F:cytidine deaminase activity"/>
    <property type="evidence" value="ECO:0007669"/>
    <property type="project" value="UniProtKB-UniRule"/>
</dbReference>
<dbReference type="NCBIfam" id="NF006537">
    <property type="entry name" value="PRK09027.1"/>
    <property type="match status" value="1"/>
</dbReference>
<dbReference type="GO" id="GO:0046135">
    <property type="term" value="P:pyrimidine nucleoside catabolic process"/>
    <property type="evidence" value="ECO:0007669"/>
    <property type="project" value="UniProtKB-ARBA"/>
</dbReference>
<dbReference type="InterPro" id="IPR002125">
    <property type="entry name" value="CMP_dCMP_dom"/>
</dbReference>
<keyword evidence="4 6" id="KW-0378">Hydrolase</keyword>
<accession>A0A0H5LQD6</accession>
<feature type="binding site" evidence="6 9">
    <location>
        <position position="102"/>
    </location>
    <ligand>
        <name>Zn(2+)</name>
        <dbReference type="ChEBI" id="CHEBI:29105"/>
        <note>catalytic</note>
    </ligand>
</feature>
<comment type="similarity">
    <text evidence="1 6">Belongs to the cytidine and deoxycytidylate deaminase family.</text>
</comment>
<dbReference type="FunFam" id="3.40.140.10:FF:000007">
    <property type="entry name" value="Cytidine deaminase"/>
    <property type="match status" value="1"/>
</dbReference>
<dbReference type="PIRSF" id="PIRSF006334">
    <property type="entry name" value="Cdd_plus_pseudo"/>
    <property type="match status" value="1"/>
</dbReference>
<evidence type="ECO:0000256" key="6">
    <source>
        <dbReference type="HAMAP-Rule" id="MF_01558"/>
    </source>
</evidence>
<evidence type="ECO:0000313" key="11">
    <source>
        <dbReference type="EMBL" id="CRY53267.1"/>
    </source>
</evidence>
<comment type="cofactor">
    <cofactor evidence="6 9">
        <name>Zn(2+)</name>
        <dbReference type="ChEBI" id="CHEBI:29105"/>
    </cofactor>
    <text evidence="6 9">Binds 1 zinc ion.</text>
</comment>
<dbReference type="CDD" id="cd01283">
    <property type="entry name" value="cytidine_deaminase"/>
    <property type="match status" value="2"/>
</dbReference>
<organism evidence="11 12">
    <name type="scientific">Yersinia intermedia</name>
    <dbReference type="NCBI Taxonomy" id="631"/>
    <lineage>
        <taxon>Bacteria</taxon>
        <taxon>Pseudomonadati</taxon>
        <taxon>Pseudomonadota</taxon>
        <taxon>Gammaproteobacteria</taxon>
        <taxon>Enterobacterales</taxon>
        <taxon>Yersiniaceae</taxon>
        <taxon>Yersinia</taxon>
    </lineage>
</organism>
<dbReference type="InterPro" id="IPR016193">
    <property type="entry name" value="Cytidine_deaminase-like"/>
</dbReference>
<evidence type="ECO:0000313" key="12">
    <source>
        <dbReference type="Proteomes" id="UP000043316"/>
    </source>
</evidence>
<protein>
    <recommendedName>
        <fullName evidence="6">Cytidine deaminase</fullName>
        <ecNumber evidence="6">3.5.4.5</ecNumber>
    </recommendedName>
    <alternativeName>
        <fullName evidence="6">Cytidine aminohydrolase</fullName>
        <shortName evidence="6">CDA</shortName>
    </alternativeName>
</protein>
<dbReference type="AlphaFoldDB" id="A0A0H5LQD6"/>
<dbReference type="Pfam" id="PF00383">
    <property type="entry name" value="dCMP_cyt_deam_1"/>
    <property type="match status" value="1"/>
</dbReference>
<dbReference type="PANTHER" id="PTHR11644">
    <property type="entry name" value="CYTIDINE DEAMINASE"/>
    <property type="match status" value="1"/>
</dbReference>
<gene>
    <name evidence="6 11" type="primary">cdd</name>
    <name evidence="11" type="ORF">ERS008476_00150</name>
</gene>
<dbReference type="InterPro" id="IPR020797">
    <property type="entry name" value="Cytidine_deaminase_bacteria"/>
</dbReference>
<dbReference type="EC" id="3.5.4.5" evidence="6"/>
<evidence type="ECO:0000256" key="2">
    <source>
        <dbReference type="ARBA" id="ARBA00011738"/>
    </source>
</evidence>
<evidence type="ECO:0000256" key="1">
    <source>
        <dbReference type="ARBA" id="ARBA00006576"/>
    </source>
</evidence>
<proteinExistence type="inferred from homology"/>
<dbReference type="PANTHER" id="PTHR11644:SF2">
    <property type="entry name" value="CYTIDINE DEAMINASE"/>
    <property type="match status" value="1"/>
</dbReference>
<comment type="catalytic activity">
    <reaction evidence="6">
        <text>cytidine + H2O + H(+) = uridine + NH4(+)</text>
        <dbReference type="Rhea" id="RHEA:16069"/>
        <dbReference type="ChEBI" id="CHEBI:15377"/>
        <dbReference type="ChEBI" id="CHEBI:15378"/>
        <dbReference type="ChEBI" id="CHEBI:16704"/>
        <dbReference type="ChEBI" id="CHEBI:17562"/>
        <dbReference type="ChEBI" id="CHEBI:28938"/>
        <dbReference type="EC" id="3.5.4.5"/>
    </reaction>
</comment>
<feature type="domain" description="CMP/dCMP-type deaminase" evidence="10">
    <location>
        <begin position="187"/>
        <end position="297"/>
    </location>
</feature>
<dbReference type="PROSITE" id="PS00903">
    <property type="entry name" value="CYT_DCMP_DEAMINASES_1"/>
    <property type="match status" value="1"/>
</dbReference>
<dbReference type="InterPro" id="IPR006263">
    <property type="entry name" value="Cyt_deam_dimer"/>
</dbReference>
<evidence type="ECO:0000259" key="10">
    <source>
        <dbReference type="PROSITE" id="PS51747"/>
    </source>
</evidence>
<dbReference type="Proteomes" id="UP000043316">
    <property type="component" value="Unassembled WGS sequence"/>
</dbReference>
<comment type="catalytic activity">
    <reaction evidence="6">
        <text>2'-deoxycytidine + H2O + H(+) = 2'-deoxyuridine + NH4(+)</text>
        <dbReference type="Rhea" id="RHEA:13433"/>
        <dbReference type="ChEBI" id="CHEBI:15377"/>
        <dbReference type="ChEBI" id="CHEBI:15378"/>
        <dbReference type="ChEBI" id="CHEBI:15698"/>
        <dbReference type="ChEBI" id="CHEBI:16450"/>
        <dbReference type="ChEBI" id="CHEBI:28938"/>
        <dbReference type="EC" id="3.5.4.5"/>
    </reaction>
</comment>
<evidence type="ECO:0000256" key="7">
    <source>
        <dbReference type="PIRSR" id="PIRSR006334-1"/>
    </source>
</evidence>
<dbReference type="GO" id="GO:0005829">
    <property type="term" value="C:cytosol"/>
    <property type="evidence" value="ECO:0007669"/>
    <property type="project" value="TreeGrafter"/>
</dbReference>
<dbReference type="Pfam" id="PF08211">
    <property type="entry name" value="dCMP_cyt_deam_2"/>
    <property type="match status" value="1"/>
</dbReference>
<dbReference type="GO" id="GO:0008270">
    <property type="term" value="F:zinc ion binding"/>
    <property type="evidence" value="ECO:0007669"/>
    <property type="project" value="UniProtKB-UniRule"/>
</dbReference>
<evidence type="ECO:0000256" key="3">
    <source>
        <dbReference type="ARBA" id="ARBA00022723"/>
    </source>
</evidence>
<dbReference type="FunFam" id="3.40.140.10:FF:000006">
    <property type="entry name" value="Cytidine deaminase"/>
    <property type="match status" value="1"/>
</dbReference>
<dbReference type="GO" id="GO:0042803">
    <property type="term" value="F:protein homodimerization activity"/>
    <property type="evidence" value="ECO:0007669"/>
    <property type="project" value="UniProtKB-ARBA"/>
</dbReference>
<dbReference type="Gene3D" id="3.40.140.10">
    <property type="entry name" value="Cytidine Deaminase, domain 2"/>
    <property type="match status" value="2"/>
</dbReference>
<evidence type="ECO:0000256" key="9">
    <source>
        <dbReference type="PIRSR" id="PIRSR006334-3"/>
    </source>
</evidence>
<dbReference type="HAMAP" id="MF_01558">
    <property type="entry name" value="Cyt_deam"/>
    <property type="match status" value="1"/>
</dbReference>
<evidence type="ECO:0000256" key="8">
    <source>
        <dbReference type="PIRSR" id="PIRSR006334-2"/>
    </source>
</evidence>
<feature type="binding site" evidence="6 9">
    <location>
        <position position="132"/>
    </location>
    <ligand>
        <name>Zn(2+)</name>
        <dbReference type="ChEBI" id="CHEBI:29105"/>
        <note>catalytic</note>
    </ligand>
</feature>
<keyword evidence="3 6" id="KW-0479">Metal-binding</keyword>
<dbReference type="EMBL" id="CWJI01000001">
    <property type="protein sequence ID" value="CRY53267.1"/>
    <property type="molecule type" value="Genomic_DNA"/>
</dbReference>
<comment type="subunit">
    <text evidence="2 6">Homodimer.</text>
</comment>
<evidence type="ECO:0000256" key="5">
    <source>
        <dbReference type="ARBA" id="ARBA00022833"/>
    </source>
</evidence>
<dbReference type="NCBIfam" id="TIGR01355">
    <property type="entry name" value="cyt_deam_dimer"/>
    <property type="match status" value="1"/>
</dbReference>
<comment type="function">
    <text evidence="6">This enzyme scavenges exogenous and endogenous cytidine and 2'-deoxycytidine for UMP synthesis.</text>
</comment>
<dbReference type="SUPFAM" id="SSF53927">
    <property type="entry name" value="Cytidine deaminase-like"/>
    <property type="match status" value="2"/>
</dbReference>
<name>A0A0H5LQD6_YERIN</name>
<keyword evidence="5 6" id="KW-0862">Zinc</keyword>
<feature type="active site" description="Proton donor" evidence="6 7">
    <location>
        <position position="104"/>
    </location>
</feature>
<dbReference type="InterPro" id="IPR013171">
    <property type="entry name" value="Cyd/dCyd_deaminase_Zn-bd"/>
</dbReference>
<reference evidence="12" key="1">
    <citation type="submission" date="2015-03" db="EMBL/GenBank/DDBJ databases">
        <authorList>
            <consortium name="Pathogen Informatics"/>
        </authorList>
    </citation>
    <scope>NUCLEOTIDE SEQUENCE [LARGE SCALE GENOMIC DNA]</scope>
    <source>
        <strain evidence="12">R148</strain>
    </source>
</reference>
<evidence type="ECO:0000256" key="4">
    <source>
        <dbReference type="ARBA" id="ARBA00022801"/>
    </source>
</evidence>
<dbReference type="RefSeq" id="WP_053008670.1">
    <property type="nucleotide sequence ID" value="NZ_CWJI01000001.1"/>
</dbReference>
<feature type="binding site" evidence="6 9">
    <location>
        <position position="129"/>
    </location>
    <ligand>
        <name>Zn(2+)</name>
        <dbReference type="ChEBI" id="CHEBI:29105"/>
        <note>catalytic</note>
    </ligand>
</feature>
<dbReference type="InterPro" id="IPR050202">
    <property type="entry name" value="Cyt/Deoxycyt_deaminase"/>
</dbReference>